<organism evidence="2 3">
    <name type="scientific">Herrania umbratica</name>
    <dbReference type="NCBI Taxonomy" id="108875"/>
    <lineage>
        <taxon>Eukaryota</taxon>
        <taxon>Viridiplantae</taxon>
        <taxon>Streptophyta</taxon>
        <taxon>Embryophyta</taxon>
        <taxon>Tracheophyta</taxon>
        <taxon>Spermatophyta</taxon>
        <taxon>Magnoliopsida</taxon>
        <taxon>eudicotyledons</taxon>
        <taxon>Gunneridae</taxon>
        <taxon>Pentapetalae</taxon>
        <taxon>rosids</taxon>
        <taxon>malvids</taxon>
        <taxon>Malvales</taxon>
        <taxon>Malvaceae</taxon>
        <taxon>Byttnerioideae</taxon>
        <taxon>Herrania</taxon>
    </lineage>
</organism>
<dbReference type="Proteomes" id="UP000504621">
    <property type="component" value="Unplaced"/>
</dbReference>
<dbReference type="RefSeq" id="XP_021275536.1">
    <property type="nucleotide sequence ID" value="XM_021419861.1"/>
</dbReference>
<name>A0A6J0ZL41_9ROSI</name>
<feature type="compositionally biased region" description="Low complexity" evidence="1">
    <location>
        <begin position="30"/>
        <end position="39"/>
    </location>
</feature>
<feature type="region of interest" description="Disordered" evidence="1">
    <location>
        <begin position="30"/>
        <end position="162"/>
    </location>
</feature>
<dbReference type="PANTHER" id="PTHR47911:SF1">
    <property type="entry name" value="OS06G0664400 PROTEIN"/>
    <property type="match status" value="1"/>
</dbReference>
<gene>
    <name evidence="3" type="primary">LOC110410236</name>
</gene>
<protein>
    <submittedName>
        <fullName evidence="3">Uncharacterized protein LOC110410236</fullName>
    </submittedName>
</protein>
<dbReference type="PANTHER" id="PTHR47911">
    <property type="entry name" value="HYDROXYPROLINE-RICH GLYCOPROTEIN-LIKE"/>
    <property type="match status" value="1"/>
</dbReference>
<evidence type="ECO:0000313" key="3">
    <source>
        <dbReference type="RefSeq" id="XP_021275536.1"/>
    </source>
</evidence>
<dbReference type="AlphaFoldDB" id="A0A6J0ZL41"/>
<evidence type="ECO:0000313" key="2">
    <source>
        <dbReference type="Proteomes" id="UP000504621"/>
    </source>
</evidence>
<accession>A0A6J0ZL41</accession>
<proteinExistence type="predicted"/>
<feature type="compositionally biased region" description="Basic and acidic residues" evidence="1">
    <location>
        <begin position="64"/>
        <end position="73"/>
    </location>
</feature>
<dbReference type="GeneID" id="110410236"/>
<keyword evidence="2" id="KW-1185">Reference proteome</keyword>
<reference evidence="3" key="1">
    <citation type="submission" date="2025-08" db="UniProtKB">
        <authorList>
            <consortium name="RefSeq"/>
        </authorList>
    </citation>
    <scope>IDENTIFICATION</scope>
    <source>
        <tissue evidence="3">Leaf</tissue>
    </source>
</reference>
<evidence type="ECO:0000256" key="1">
    <source>
        <dbReference type="SAM" id="MobiDB-lite"/>
    </source>
</evidence>
<dbReference type="OrthoDB" id="996062at2759"/>
<sequence length="371" mass="40548">MRGSIGRSLSNTNNHYLTSITRGTSFLLQSSFSTSSSSGSGRGRGGPSPSGSIIDFTPPPGKSGPEDSNRDSAESPPAGLGHGRGRGRPLSSDPIPHPFSSFVSQTGSGRGRVTSESVPPPPPPPVQSKQPIFIKKKDEDETETSAKAAAESIQSSEPIFPPNLLPDSVLSGKGMGLPIECGGGDRECTPCLIVHPDDIPSHDWCLLGQNEMLISCDLLALARMCTYVFEIPEIEFEPEYLMEEFGTNPDIDEKPPMPLRDALEKMKPFLMAYEGIQSQEEWEEVIKETMESVPLLQEIVDYYSGPDRVTAKKQQEELERVAKTIPESAPSSVKQFANRAVLSLQSNPGWGFDKKCQFMDKLVWEVSQQYK</sequence>